<dbReference type="GO" id="GO:0047569">
    <property type="term" value="F:3-oxoadipate CoA-transferase activity"/>
    <property type="evidence" value="ECO:0007669"/>
    <property type="project" value="UniProtKB-EC"/>
</dbReference>
<dbReference type="EC" id="2.8.3.6" evidence="1"/>
<dbReference type="SUPFAM" id="SSF100950">
    <property type="entry name" value="NagB/RpiA/CoA transferase-like"/>
    <property type="match status" value="1"/>
</dbReference>
<dbReference type="Gene3D" id="3.40.1080.10">
    <property type="entry name" value="Glutaconate Coenzyme A-transferase"/>
    <property type="match status" value="1"/>
</dbReference>
<name>A0A841HW24_9DEIO</name>
<dbReference type="PANTHER" id="PTHR13707">
    <property type="entry name" value="KETOACID-COENZYME A TRANSFERASE"/>
    <property type="match status" value="1"/>
</dbReference>
<sequence>MNKLFENALEALQGLESGMTVMVGGFGLVGAPLTLIEALCETGADNLTIISNNLGEPGGKGLSKLLALGRIRKAIGSYFTSNPEVAAARERGELEIQLLPQGTLAEAIRAGGAGIGGFFTPVGAGTLLAEGKEQRVIDGRLHVLEAPLKADFALVRARSADRYGSLAFEKTQNNFNAAMSMAGRVTVAEVDEILEVGDLAPERIDVPHLFVQRLTPARIRIEDVKTVAEMLG</sequence>
<evidence type="ECO:0000313" key="1">
    <source>
        <dbReference type="EMBL" id="MBB6097033.1"/>
    </source>
</evidence>
<protein>
    <submittedName>
        <fullName evidence="1">3-oxoacid CoA-transferase subunit A/3-oxoadipate CoA-transferase alpha subunit</fullName>
        <ecNumber evidence="1">2.8.3.5</ecNumber>
        <ecNumber evidence="1">2.8.3.6</ecNumber>
    </submittedName>
</protein>
<keyword evidence="1" id="KW-0808">Transferase</keyword>
<dbReference type="AlphaFoldDB" id="A0A841HW24"/>
<comment type="caution">
    <text evidence="1">The sequence shown here is derived from an EMBL/GenBank/DDBJ whole genome shotgun (WGS) entry which is preliminary data.</text>
</comment>
<dbReference type="SMART" id="SM00882">
    <property type="entry name" value="CoA_trans"/>
    <property type="match status" value="1"/>
</dbReference>
<reference evidence="1 2" key="1">
    <citation type="submission" date="2020-08" db="EMBL/GenBank/DDBJ databases">
        <title>Genomic Encyclopedia of Type Strains, Phase IV (KMG-IV): sequencing the most valuable type-strain genomes for metagenomic binning, comparative biology and taxonomic classification.</title>
        <authorList>
            <person name="Goeker M."/>
        </authorList>
    </citation>
    <scope>NUCLEOTIDE SEQUENCE [LARGE SCALE GENOMIC DNA]</scope>
    <source>
        <strain evidence="1 2">DSM 21458</strain>
    </source>
</reference>
<dbReference type="PANTHER" id="PTHR13707:SF57">
    <property type="entry name" value="SUCCINYL-COA:3-KETOACID COENZYME A TRANSFERASE SUBUNIT B-RELATED"/>
    <property type="match status" value="1"/>
</dbReference>
<gene>
    <name evidence="1" type="ORF">HNR42_000447</name>
</gene>
<dbReference type="InterPro" id="IPR012792">
    <property type="entry name" value="3-oxoacid_CoA-transf_A"/>
</dbReference>
<dbReference type="Proteomes" id="UP000569951">
    <property type="component" value="Unassembled WGS sequence"/>
</dbReference>
<dbReference type="EMBL" id="JACHHG010000002">
    <property type="protein sequence ID" value="MBB6097033.1"/>
    <property type="molecule type" value="Genomic_DNA"/>
</dbReference>
<dbReference type="InterPro" id="IPR004165">
    <property type="entry name" value="CoA_trans_fam_I"/>
</dbReference>
<dbReference type="NCBIfam" id="TIGR02429">
    <property type="entry name" value="pcaI_scoA_fam"/>
    <property type="match status" value="1"/>
</dbReference>
<proteinExistence type="predicted"/>
<organism evidence="1 2">
    <name type="scientific">Deinobacterium chartae</name>
    <dbReference type="NCBI Taxonomy" id="521158"/>
    <lineage>
        <taxon>Bacteria</taxon>
        <taxon>Thermotogati</taxon>
        <taxon>Deinococcota</taxon>
        <taxon>Deinococci</taxon>
        <taxon>Deinococcales</taxon>
        <taxon>Deinococcaceae</taxon>
        <taxon>Deinobacterium</taxon>
    </lineage>
</organism>
<dbReference type="GO" id="GO:0008260">
    <property type="term" value="F:succinyl-CoA:3-oxo-acid CoA-transferase activity"/>
    <property type="evidence" value="ECO:0007669"/>
    <property type="project" value="UniProtKB-EC"/>
</dbReference>
<dbReference type="RefSeq" id="WP_183984093.1">
    <property type="nucleotide sequence ID" value="NZ_JACHHG010000002.1"/>
</dbReference>
<dbReference type="EC" id="2.8.3.5" evidence="1"/>
<dbReference type="Pfam" id="PF01144">
    <property type="entry name" value="CoA_trans"/>
    <property type="match status" value="1"/>
</dbReference>
<dbReference type="InterPro" id="IPR037171">
    <property type="entry name" value="NagB/RpiA_transferase-like"/>
</dbReference>
<keyword evidence="2" id="KW-1185">Reference proteome</keyword>
<evidence type="ECO:0000313" key="2">
    <source>
        <dbReference type="Proteomes" id="UP000569951"/>
    </source>
</evidence>
<accession>A0A841HW24</accession>